<dbReference type="Proteomes" id="UP000050786">
    <property type="component" value="Unassembled WGS sequence"/>
</dbReference>
<dbReference type="GeneID" id="55496097"/>
<reference evidence="5" key="1">
    <citation type="submission" date="2015-09" db="EMBL/GenBank/DDBJ databases">
        <authorList>
            <person name="Rodrigo-Torres L."/>
            <person name="Arahal D.R."/>
        </authorList>
    </citation>
    <scope>NUCLEOTIDE SEQUENCE [LARGE SCALE GENOMIC DNA]</scope>
    <source>
        <strain evidence="5">CECT 4293</strain>
    </source>
</reference>
<evidence type="ECO:0000313" key="3">
    <source>
        <dbReference type="EMBL" id="CUH50241.1"/>
    </source>
</evidence>
<reference evidence="2 4" key="2">
    <citation type="submission" date="2015-09" db="EMBL/GenBank/DDBJ databases">
        <authorList>
            <consortium name="Swine Surveillance"/>
        </authorList>
    </citation>
    <scope>NUCLEOTIDE SEQUENCE [LARGE SCALE GENOMIC DNA]</scope>
    <source>
        <strain evidence="3 4">CECT 4292</strain>
        <strain evidence="2">CECT 4293</strain>
    </source>
</reference>
<keyword evidence="5" id="KW-1185">Reference proteome</keyword>
<accession>A0A0P1E827</accession>
<dbReference type="EMBL" id="CYPS01000046">
    <property type="protein sequence ID" value="CUH44327.1"/>
    <property type="molecule type" value="Genomic_DNA"/>
</dbReference>
<evidence type="ECO:0000256" key="1">
    <source>
        <dbReference type="SAM" id="SignalP"/>
    </source>
</evidence>
<sequence length="50" mass="5345">MTYTKDLKMAALAAMILLATAVSGKGENRMGDVESIFTESPRIETQILAG</sequence>
<protein>
    <submittedName>
        <fullName evidence="2">Uncharacterized protein</fullName>
    </submittedName>
</protein>
<dbReference type="Proteomes" id="UP000050783">
    <property type="component" value="Unassembled WGS sequence"/>
</dbReference>
<evidence type="ECO:0000313" key="5">
    <source>
        <dbReference type="Proteomes" id="UP000050786"/>
    </source>
</evidence>
<gene>
    <name evidence="3" type="ORF">RUA4292_04449</name>
    <name evidence="2" type="ORF">RUM4293_03228</name>
</gene>
<feature type="signal peptide" evidence="1">
    <location>
        <begin position="1"/>
        <end position="21"/>
    </location>
</feature>
<feature type="chain" id="PRO_5011149216" evidence="1">
    <location>
        <begin position="22"/>
        <end position="50"/>
    </location>
</feature>
<dbReference type="RefSeq" id="WP_158507079.1">
    <property type="nucleotide sequence ID" value="NZ_CANLTD010000002.1"/>
</dbReference>
<proteinExistence type="predicted"/>
<organism evidence="2 5">
    <name type="scientific">Ruegeria atlantica</name>
    <dbReference type="NCBI Taxonomy" id="81569"/>
    <lineage>
        <taxon>Bacteria</taxon>
        <taxon>Pseudomonadati</taxon>
        <taxon>Pseudomonadota</taxon>
        <taxon>Alphaproteobacteria</taxon>
        <taxon>Rhodobacterales</taxon>
        <taxon>Roseobacteraceae</taxon>
        <taxon>Ruegeria</taxon>
    </lineage>
</organism>
<evidence type="ECO:0000313" key="2">
    <source>
        <dbReference type="EMBL" id="CUH44327.1"/>
    </source>
</evidence>
<keyword evidence="1" id="KW-0732">Signal</keyword>
<name>A0A0P1E827_9RHOB</name>
<evidence type="ECO:0000313" key="4">
    <source>
        <dbReference type="Proteomes" id="UP000050783"/>
    </source>
</evidence>
<dbReference type="AlphaFoldDB" id="A0A0P1E827"/>
<dbReference type="EMBL" id="CYPU01000073">
    <property type="protein sequence ID" value="CUH50241.1"/>
    <property type="molecule type" value="Genomic_DNA"/>
</dbReference>